<evidence type="ECO:0000256" key="6">
    <source>
        <dbReference type="SAM" id="MobiDB-lite"/>
    </source>
</evidence>
<dbReference type="PANTHER" id="PTHR19271">
    <property type="entry name" value="CYTOCHROME B"/>
    <property type="match status" value="1"/>
</dbReference>
<dbReference type="PANTHER" id="PTHR19271:SF16">
    <property type="entry name" value="CYTOCHROME B"/>
    <property type="match status" value="1"/>
</dbReference>
<dbReference type="GO" id="GO:0022904">
    <property type="term" value="P:respiratory electron transport chain"/>
    <property type="evidence" value="ECO:0007669"/>
    <property type="project" value="InterPro"/>
</dbReference>
<feature type="transmembrane region" description="Helical" evidence="7">
    <location>
        <begin position="415"/>
        <end position="434"/>
    </location>
</feature>
<feature type="domain" description="Cytochrome b/b6 N-terminal region profile" evidence="8">
    <location>
        <begin position="23"/>
        <end position="245"/>
    </location>
</feature>
<evidence type="ECO:0000256" key="7">
    <source>
        <dbReference type="SAM" id="Phobius"/>
    </source>
</evidence>
<dbReference type="GO" id="GO:0016020">
    <property type="term" value="C:membrane"/>
    <property type="evidence" value="ECO:0007669"/>
    <property type="project" value="InterPro"/>
</dbReference>
<organism evidence="9 10">
    <name type="scientific">Auraticoccus monumenti</name>
    <dbReference type="NCBI Taxonomy" id="675864"/>
    <lineage>
        <taxon>Bacteria</taxon>
        <taxon>Bacillati</taxon>
        <taxon>Actinomycetota</taxon>
        <taxon>Actinomycetes</taxon>
        <taxon>Propionibacteriales</taxon>
        <taxon>Propionibacteriaceae</taxon>
        <taxon>Auraticoccus</taxon>
    </lineage>
</organism>
<dbReference type="InterPro" id="IPR005797">
    <property type="entry name" value="Cyt_b/b6_N"/>
</dbReference>
<dbReference type="EC" id="7.1.1.8" evidence="2"/>
<dbReference type="EMBL" id="LT629688">
    <property type="protein sequence ID" value="SDE08913.1"/>
    <property type="molecule type" value="Genomic_DNA"/>
</dbReference>
<feature type="transmembrane region" description="Helical" evidence="7">
    <location>
        <begin position="117"/>
        <end position="138"/>
    </location>
</feature>
<dbReference type="Gene3D" id="1.20.810.10">
    <property type="entry name" value="Cytochrome Bc1 Complex, Chain C"/>
    <property type="match status" value="1"/>
</dbReference>
<evidence type="ECO:0000313" key="10">
    <source>
        <dbReference type="Proteomes" id="UP000198546"/>
    </source>
</evidence>
<evidence type="ECO:0000256" key="1">
    <source>
        <dbReference type="ARBA" id="ARBA00001971"/>
    </source>
</evidence>
<reference evidence="9 10" key="1">
    <citation type="submission" date="2016-10" db="EMBL/GenBank/DDBJ databases">
        <authorList>
            <person name="de Groot N.N."/>
        </authorList>
    </citation>
    <scope>NUCLEOTIDE SEQUENCE [LARGE SCALE GENOMIC DNA]</scope>
    <source>
        <strain evidence="9 10">MON 2.2</strain>
    </source>
</reference>
<evidence type="ECO:0000313" key="9">
    <source>
        <dbReference type="EMBL" id="SDE08913.1"/>
    </source>
</evidence>
<feature type="transmembrane region" description="Helical" evidence="7">
    <location>
        <begin position="150"/>
        <end position="170"/>
    </location>
</feature>
<feature type="transmembrane region" description="Helical" evidence="7">
    <location>
        <begin position="47"/>
        <end position="73"/>
    </location>
</feature>
<dbReference type="GO" id="GO:0008121">
    <property type="term" value="F:quinol-cytochrome-c reductase activity"/>
    <property type="evidence" value="ECO:0007669"/>
    <property type="project" value="UniProtKB-EC"/>
</dbReference>
<keyword evidence="10" id="KW-1185">Reference proteome</keyword>
<dbReference type="InterPro" id="IPR016174">
    <property type="entry name" value="Di-haem_cyt_TM"/>
</dbReference>
<evidence type="ECO:0000259" key="8">
    <source>
        <dbReference type="PROSITE" id="PS51002"/>
    </source>
</evidence>
<feature type="transmembrane region" description="Helical" evidence="7">
    <location>
        <begin position="257"/>
        <end position="280"/>
    </location>
</feature>
<sequence length="516" mass="55131">MLTADRASGHGAAPKRSTTSVRVDDTAGGRLGRLVARLRARAVPNRWSGYLGVVSGASLGVLLVTGVVLMVFYDPSSALVRYHGSYEPLRGVEVSEAYASTLRISLDLRGGLVLRQAHHWAALVLPASVLLQLASLFFTGGFRRPRQWGWVLLVGVLLLAMVSGWSGYALPDDSLSGTGLRIVQGVALGVPVIGTWVTFVLFDGEFPGRIIENLYLVHLAAPALLVVLVVVRLRMAWRDGPAQLPGPGRSESTVVGLPLWPAATVRAGGMFLITTGLLVLMAGTMTISPVWLYGPASPAAASAGSQPDWYMGFLDGALRLVPPGWEVVWLGRTWTLAVLVPLAAVGVFFTLLISYPFLESRLTRDRQEHHLLDRPRHTPNRTGTGAAGITFYGALWAAASADVIATQFHVSFEGVIWVLRVVTVLGPLAAFVIARGACLALQDDDHELLAHGAESGRVVRDPGGGYSEIHRPVEGRRRLGLTRPETSPHPVLDGPPAPQAADADQEPAVPAAGHRR</sequence>
<evidence type="ECO:0000256" key="5">
    <source>
        <dbReference type="ARBA" id="ARBA00029568"/>
    </source>
</evidence>
<dbReference type="InterPro" id="IPR027387">
    <property type="entry name" value="Cytb/b6-like_sf"/>
</dbReference>
<protein>
    <recommendedName>
        <fullName evidence="3">Cytochrome bc1 complex cytochrome b subunit</fullName>
        <ecNumber evidence="2">7.1.1.8</ecNumber>
    </recommendedName>
    <alternativeName>
        <fullName evidence="5">Cytochrome bc1 reductase complex subunit QcrB</fullName>
    </alternativeName>
</protein>
<feature type="region of interest" description="Disordered" evidence="6">
    <location>
        <begin position="1"/>
        <end position="23"/>
    </location>
</feature>
<keyword evidence="7" id="KW-0472">Membrane</keyword>
<keyword evidence="7" id="KW-0812">Transmembrane</keyword>
<dbReference type="AlphaFoldDB" id="A0A1G7A2S2"/>
<comment type="catalytic activity">
    <reaction evidence="4">
        <text>a quinol + 2 Fe(III)-[cytochrome c](out) = a quinone + 2 Fe(II)-[cytochrome c](out) + 2 H(+)(out)</text>
        <dbReference type="Rhea" id="RHEA:11484"/>
        <dbReference type="Rhea" id="RHEA-COMP:10350"/>
        <dbReference type="Rhea" id="RHEA-COMP:14399"/>
        <dbReference type="ChEBI" id="CHEBI:15378"/>
        <dbReference type="ChEBI" id="CHEBI:24646"/>
        <dbReference type="ChEBI" id="CHEBI:29033"/>
        <dbReference type="ChEBI" id="CHEBI:29034"/>
        <dbReference type="ChEBI" id="CHEBI:132124"/>
        <dbReference type="EC" id="7.1.1.8"/>
    </reaction>
</comment>
<evidence type="ECO:0000256" key="3">
    <source>
        <dbReference type="ARBA" id="ARBA00016116"/>
    </source>
</evidence>
<dbReference type="STRING" id="675864.SAMN04489747_2480"/>
<comment type="cofactor">
    <cofactor evidence="1">
        <name>heme</name>
        <dbReference type="ChEBI" id="CHEBI:30413"/>
    </cofactor>
</comment>
<dbReference type="GO" id="GO:0016491">
    <property type="term" value="F:oxidoreductase activity"/>
    <property type="evidence" value="ECO:0007669"/>
    <property type="project" value="InterPro"/>
</dbReference>
<feature type="compositionally biased region" description="Basic and acidic residues" evidence="6">
    <location>
        <begin position="468"/>
        <end position="477"/>
    </location>
</feature>
<name>A0A1G7A2S2_9ACTN</name>
<feature type="transmembrane region" description="Helical" evidence="7">
    <location>
        <begin position="214"/>
        <end position="237"/>
    </location>
</feature>
<keyword evidence="7" id="KW-1133">Transmembrane helix</keyword>
<dbReference type="OrthoDB" id="9804503at2"/>
<dbReference type="PROSITE" id="PS51002">
    <property type="entry name" value="CYTB_NTER"/>
    <property type="match status" value="1"/>
</dbReference>
<feature type="transmembrane region" description="Helical" evidence="7">
    <location>
        <begin position="336"/>
        <end position="358"/>
    </location>
</feature>
<feature type="region of interest" description="Disordered" evidence="6">
    <location>
        <begin position="459"/>
        <end position="516"/>
    </location>
</feature>
<proteinExistence type="predicted"/>
<dbReference type="Pfam" id="PF13631">
    <property type="entry name" value="Cytochrom_B_N_2"/>
    <property type="match status" value="1"/>
</dbReference>
<evidence type="ECO:0000256" key="2">
    <source>
        <dbReference type="ARBA" id="ARBA00012951"/>
    </source>
</evidence>
<feature type="transmembrane region" description="Helical" evidence="7">
    <location>
        <begin position="182"/>
        <end position="202"/>
    </location>
</feature>
<dbReference type="SUPFAM" id="SSF81342">
    <property type="entry name" value="Transmembrane di-heme cytochromes"/>
    <property type="match status" value="1"/>
</dbReference>
<evidence type="ECO:0000256" key="4">
    <source>
        <dbReference type="ARBA" id="ARBA00029351"/>
    </source>
</evidence>
<feature type="compositionally biased region" description="Low complexity" evidence="6">
    <location>
        <begin position="499"/>
        <end position="516"/>
    </location>
</feature>
<dbReference type="Proteomes" id="UP000198546">
    <property type="component" value="Chromosome i"/>
</dbReference>
<gene>
    <name evidence="9" type="ORF">SAMN04489747_2480</name>
</gene>
<accession>A0A1G7A2S2</accession>